<organism evidence="3 4">
    <name type="scientific">Prevotella brunnea</name>
    <dbReference type="NCBI Taxonomy" id="2508867"/>
    <lineage>
        <taxon>Bacteria</taxon>
        <taxon>Pseudomonadati</taxon>
        <taxon>Bacteroidota</taxon>
        <taxon>Bacteroidia</taxon>
        <taxon>Bacteroidales</taxon>
        <taxon>Prevotellaceae</taxon>
        <taxon>Prevotella</taxon>
    </lineage>
</organism>
<comment type="caution">
    <text evidence="3">The sequence shown here is derived from an EMBL/GenBank/DDBJ whole genome shotgun (WGS) entry which is preliminary data.</text>
</comment>
<dbReference type="RefSeq" id="WP_130828957.1">
    <property type="nucleotide sequence ID" value="NZ_SDIK01000075.1"/>
</dbReference>
<feature type="signal peptide" evidence="1">
    <location>
        <begin position="1"/>
        <end position="19"/>
    </location>
</feature>
<feature type="chain" id="PRO_5023012721" evidence="1">
    <location>
        <begin position="20"/>
        <end position="201"/>
    </location>
</feature>
<keyword evidence="4" id="KW-1185">Reference proteome</keyword>
<protein>
    <submittedName>
        <fullName evidence="3">PorT family protein</fullName>
    </submittedName>
</protein>
<evidence type="ECO:0000313" key="4">
    <source>
        <dbReference type="Proteomes" id="UP000321612"/>
    </source>
</evidence>
<name>A0A5C8GCG8_9BACT</name>
<dbReference type="Proteomes" id="UP000321612">
    <property type="component" value="Unassembled WGS sequence"/>
</dbReference>
<dbReference type="OrthoDB" id="947434at2"/>
<proteinExistence type="predicted"/>
<reference evidence="4" key="1">
    <citation type="submission" date="2019-05" db="EMBL/GenBank/DDBJ databases">
        <title>Prevotella brunnea sp. nov., isolated from a wound of a patient.</title>
        <authorList>
            <person name="Buhl M."/>
        </authorList>
    </citation>
    <scope>NUCLEOTIDE SEQUENCE [LARGE SCALE GENOMIC DNA]</scope>
    <source>
        <strain evidence="4">A2672</strain>
    </source>
</reference>
<evidence type="ECO:0000259" key="2">
    <source>
        <dbReference type="Pfam" id="PF13568"/>
    </source>
</evidence>
<evidence type="ECO:0000313" key="3">
    <source>
        <dbReference type="EMBL" id="TXJ59683.1"/>
    </source>
</evidence>
<dbReference type="SUPFAM" id="SSF56925">
    <property type="entry name" value="OMPA-like"/>
    <property type="match status" value="1"/>
</dbReference>
<dbReference type="InterPro" id="IPR025665">
    <property type="entry name" value="Beta-barrel_OMP_2"/>
</dbReference>
<gene>
    <name evidence="3" type="ORF">ETF27_09470</name>
</gene>
<evidence type="ECO:0000256" key="1">
    <source>
        <dbReference type="SAM" id="SignalP"/>
    </source>
</evidence>
<dbReference type="InterPro" id="IPR011250">
    <property type="entry name" value="OMP/PagP_B-barrel"/>
</dbReference>
<accession>A0A5C8GCG8</accession>
<dbReference type="AlphaFoldDB" id="A0A5C8GCG8"/>
<keyword evidence="1" id="KW-0732">Signal</keyword>
<sequence>MKKLILMAAVMLASAGAYAQHAVGSFNLQPKIGMNVSNLTDFNDSDPRVGLAAGIEGEYQATDLFSISAGVLYSMQGAKSDFKSSTLNSQVTATTKLDYINIPIMANVYVVKGLAVKLGIQPGFKVNSEIKKDVKTPIGNGAKSTEIEAKSFDFSLPVGISYEYANFQLDARYNFGLTKAFDKGDSKNSVFQITLGYKFDL</sequence>
<feature type="domain" description="Outer membrane protein beta-barrel" evidence="2">
    <location>
        <begin position="19"/>
        <end position="181"/>
    </location>
</feature>
<dbReference type="EMBL" id="SDIK01000075">
    <property type="protein sequence ID" value="TXJ59683.1"/>
    <property type="molecule type" value="Genomic_DNA"/>
</dbReference>
<dbReference type="Pfam" id="PF13568">
    <property type="entry name" value="OMP_b-brl_2"/>
    <property type="match status" value="1"/>
</dbReference>